<evidence type="ECO:0000313" key="10">
    <source>
        <dbReference type="Proteomes" id="UP000326458"/>
    </source>
</evidence>
<dbReference type="PANTHER" id="PTHR24223">
    <property type="entry name" value="ATP-BINDING CASSETTE SUB-FAMILY C"/>
    <property type="match status" value="1"/>
</dbReference>
<dbReference type="Gene3D" id="3.40.50.300">
    <property type="entry name" value="P-loop containing nucleotide triphosphate hydrolases"/>
    <property type="match status" value="1"/>
</dbReference>
<dbReference type="InterPro" id="IPR036640">
    <property type="entry name" value="ABC1_TM_sf"/>
</dbReference>
<feature type="domain" description="ABC transmembrane type-1" evidence="8">
    <location>
        <begin position="163"/>
        <end position="441"/>
    </location>
</feature>
<dbReference type="SUPFAM" id="SSF52540">
    <property type="entry name" value="P-loop containing nucleoside triphosphate hydrolases"/>
    <property type="match status" value="1"/>
</dbReference>
<keyword evidence="4" id="KW-0067">ATP-binding</keyword>
<dbReference type="Gene3D" id="1.20.1560.10">
    <property type="entry name" value="ABC transporter type 1, transmembrane domain"/>
    <property type="match status" value="1"/>
</dbReference>
<keyword evidence="1" id="KW-0813">Transport</keyword>
<keyword evidence="2 7" id="KW-0812">Transmembrane</keyword>
<keyword evidence="10" id="KW-1185">Reference proteome</keyword>
<dbReference type="PROSITE" id="PS50929">
    <property type="entry name" value="ABC_TM1F"/>
    <property type="match status" value="1"/>
</dbReference>
<accession>A0A5N3V044</accession>
<dbReference type="GO" id="GO:0005524">
    <property type="term" value="F:ATP binding"/>
    <property type="evidence" value="ECO:0007669"/>
    <property type="project" value="UniProtKB-KW"/>
</dbReference>
<evidence type="ECO:0000256" key="6">
    <source>
        <dbReference type="ARBA" id="ARBA00023136"/>
    </source>
</evidence>
<feature type="transmembrane region" description="Helical" evidence="7">
    <location>
        <begin position="441"/>
        <end position="459"/>
    </location>
</feature>
<evidence type="ECO:0000259" key="8">
    <source>
        <dbReference type="PROSITE" id="PS50929"/>
    </source>
</evidence>
<dbReference type="AlphaFoldDB" id="A0A5N3V044"/>
<evidence type="ECO:0000256" key="3">
    <source>
        <dbReference type="ARBA" id="ARBA00022741"/>
    </source>
</evidence>
<evidence type="ECO:0000256" key="7">
    <source>
        <dbReference type="SAM" id="Phobius"/>
    </source>
</evidence>
<feature type="transmembrane region" description="Helical" evidence="7">
    <location>
        <begin position="412"/>
        <end position="429"/>
    </location>
</feature>
<sequence length="466" mass="52885">MYQDADIYLLDDPLSAVDAGVSRHLFEQCIRQALKEKITILVTHQFQYLKYANQILILKHGIMVERGTYSEFLKSGIDIFSLFEKGNGQSEPSPVPGTPTVISESLVQSLQSPRPSLKDAAPEDQETENIQVVLPLENHLEGKVGFKTYKNYFTARAYWPVIIFLILVNIAAQVAYALQDWWLVLWANVQNVLYLGGYVKEDEDVVFILNWYLGVYSGLTVSTVLFGITRSLLIFYILVNSSQALHNKMLESILRVPVLFFHRNPIGNILDTKASVFSLFQTFLLVIGVVGVMVAAVPWTAIPVIPLGIVFFFLRRYFLEKSRNMKRLECTTRSPVFSLLASSLRGLWTIRAYKAEQKFQEVFDAHQDLQSAAWFLLLTTSRWLAVYLDVICAIFVTVVAFGALILVESLDAGHIGLVLSLTITLTRMFQWCIRQSAEVENMVMFIFLFLVFSVSLLLFDTKAILM</sequence>
<feature type="transmembrane region" description="Helical" evidence="7">
    <location>
        <begin position="276"/>
        <end position="295"/>
    </location>
</feature>
<keyword evidence="5 7" id="KW-1133">Transmembrane helix</keyword>
<keyword evidence="3" id="KW-0547">Nucleotide-binding</keyword>
<comment type="caution">
    <text evidence="9">The sequence shown here is derived from an EMBL/GenBank/DDBJ whole genome shotgun (WGS) entry which is preliminary data.</text>
</comment>
<keyword evidence="6 7" id="KW-0472">Membrane</keyword>
<protein>
    <recommendedName>
        <fullName evidence="8">ABC transmembrane type-1 domain-containing protein</fullName>
    </recommendedName>
</protein>
<dbReference type="InterPro" id="IPR027417">
    <property type="entry name" value="P-loop_NTPase"/>
</dbReference>
<dbReference type="Proteomes" id="UP000326458">
    <property type="component" value="Unassembled WGS sequence"/>
</dbReference>
<gene>
    <name evidence="9" type="ORF">FD754_019410</name>
</gene>
<proteinExistence type="predicted"/>
<evidence type="ECO:0000256" key="4">
    <source>
        <dbReference type="ARBA" id="ARBA00022840"/>
    </source>
</evidence>
<dbReference type="InterPro" id="IPR011527">
    <property type="entry name" value="ABC1_TM_dom"/>
</dbReference>
<evidence type="ECO:0000256" key="1">
    <source>
        <dbReference type="ARBA" id="ARBA00022448"/>
    </source>
</evidence>
<dbReference type="InterPro" id="IPR050173">
    <property type="entry name" value="ABC_transporter_C-like"/>
</dbReference>
<feature type="transmembrane region" description="Helical" evidence="7">
    <location>
        <begin position="301"/>
        <end position="318"/>
    </location>
</feature>
<feature type="transmembrane region" description="Helical" evidence="7">
    <location>
        <begin position="215"/>
        <end position="239"/>
    </location>
</feature>
<feature type="transmembrane region" description="Helical" evidence="7">
    <location>
        <begin position="157"/>
        <end position="178"/>
    </location>
</feature>
<organism evidence="9 10">
    <name type="scientific">Muntiacus muntjak</name>
    <name type="common">Barking deer</name>
    <name type="synonym">Indian muntjac</name>
    <dbReference type="NCBI Taxonomy" id="9888"/>
    <lineage>
        <taxon>Eukaryota</taxon>
        <taxon>Metazoa</taxon>
        <taxon>Chordata</taxon>
        <taxon>Craniata</taxon>
        <taxon>Vertebrata</taxon>
        <taxon>Euteleostomi</taxon>
        <taxon>Mammalia</taxon>
        <taxon>Eutheria</taxon>
        <taxon>Laurasiatheria</taxon>
        <taxon>Artiodactyla</taxon>
        <taxon>Ruminantia</taxon>
        <taxon>Pecora</taxon>
        <taxon>Cervidae</taxon>
        <taxon>Muntiacinae</taxon>
        <taxon>Muntiacus</taxon>
    </lineage>
</organism>
<dbReference type="PANTHER" id="PTHR24223:SF357">
    <property type="entry name" value="ATP-BINDING CASSETTE SUB-FAMILY C MEMBER 4"/>
    <property type="match status" value="1"/>
</dbReference>
<dbReference type="GO" id="GO:0005886">
    <property type="term" value="C:plasma membrane"/>
    <property type="evidence" value="ECO:0007669"/>
    <property type="project" value="TreeGrafter"/>
</dbReference>
<dbReference type="SUPFAM" id="SSF90123">
    <property type="entry name" value="ABC transporter transmembrane region"/>
    <property type="match status" value="1"/>
</dbReference>
<reference evidence="9 10" key="1">
    <citation type="submission" date="2019-06" db="EMBL/GenBank/DDBJ databases">
        <title>Discovery of a novel chromosome fission-fusion reversal in muntjac.</title>
        <authorList>
            <person name="Mudd A.B."/>
            <person name="Bredeson J.V."/>
            <person name="Baum R."/>
            <person name="Hockemeyer D."/>
            <person name="Rokhsar D.S."/>
        </authorList>
    </citation>
    <scope>NUCLEOTIDE SEQUENCE [LARGE SCALE GENOMIC DNA]</scope>
    <source>
        <strain evidence="9">UTSW_UCB_Mm</strain>
        <tissue evidence="9">Fibroblast cell line</tissue>
    </source>
</reference>
<evidence type="ECO:0000313" key="9">
    <source>
        <dbReference type="EMBL" id="KAB0342484.1"/>
    </source>
</evidence>
<evidence type="ECO:0000256" key="5">
    <source>
        <dbReference type="ARBA" id="ARBA00022989"/>
    </source>
</evidence>
<evidence type="ECO:0000256" key="2">
    <source>
        <dbReference type="ARBA" id="ARBA00022692"/>
    </source>
</evidence>
<dbReference type="GO" id="GO:0140359">
    <property type="term" value="F:ABC-type transporter activity"/>
    <property type="evidence" value="ECO:0007669"/>
    <property type="project" value="InterPro"/>
</dbReference>
<name>A0A5N3V044_MUNMU</name>
<dbReference type="Pfam" id="PF00664">
    <property type="entry name" value="ABC_membrane"/>
    <property type="match status" value="1"/>
</dbReference>
<feature type="transmembrane region" description="Helical" evidence="7">
    <location>
        <begin position="384"/>
        <end position="406"/>
    </location>
</feature>
<dbReference type="FunFam" id="1.20.1560.10:FF:000014">
    <property type="entry name" value="Multidrug resistance-associated protein member 4"/>
    <property type="match status" value="1"/>
</dbReference>
<dbReference type="EMBL" id="VCEA01000003">
    <property type="protein sequence ID" value="KAB0342484.1"/>
    <property type="molecule type" value="Genomic_DNA"/>
</dbReference>